<keyword evidence="12" id="KW-1185">Reference proteome</keyword>
<comment type="caution">
    <text evidence="11">The sequence shown here is derived from an EMBL/GenBank/DDBJ whole genome shotgun (WGS) entry which is preliminary data.</text>
</comment>
<keyword evidence="7" id="KW-0256">Endoplasmic reticulum</keyword>
<protein>
    <recommendedName>
        <fullName evidence="3">dolichol kinase</fullName>
        <ecNumber evidence="3">2.7.1.108</ecNumber>
    </recommendedName>
</protein>
<sequence>MNSWNEPYNKFDLTIISLGYLVCLLFGYSCKTLKKLNSWTHNIVLVLYVGLALLGLAWLWNLGVVELFSTLFYRVFERSSTRTCLLLFWAINVFASVGFCVRTAYFVNHITTTHRKFFHVTVSAVAITGFMYDVAFAVICGHVMICIFIILEILRVHRVQPWYHTLDANMLPFLDGQDNKNLVLTPIHLIAGVFIPSMLQYLLCGSVTTVRASYYSGVITVGVGDACAAVVGSNVGRNRWGVKCRKSIEGSVAMLVGQVVIHAALFGVHDLGVGIVVIYSLSTLLEAALERGDNIMLPIFAFFLLKLREWFLYP</sequence>
<gene>
    <name evidence="11" type="ORF">BOKJ2_LOCUS6244</name>
</gene>
<dbReference type="EMBL" id="CAJFDH010000003">
    <property type="protein sequence ID" value="CAD5215740.1"/>
    <property type="molecule type" value="Genomic_DNA"/>
</dbReference>
<keyword evidence="8 10" id="KW-1133">Transmembrane helix</keyword>
<keyword evidence="9 10" id="KW-0472">Membrane</keyword>
<evidence type="ECO:0000256" key="5">
    <source>
        <dbReference type="ARBA" id="ARBA00022692"/>
    </source>
</evidence>
<dbReference type="InterPro" id="IPR032974">
    <property type="entry name" value="Polypren_kinase"/>
</dbReference>
<comment type="subcellular location">
    <subcellularLocation>
        <location evidence="1">Endoplasmic reticulum membrane</location>
        <topology evidence="1">Multi-pass membrane protein</topology>
    </subcellularLocation>
</comment>
<evidence type="ECO:0000256" key="3">
    <source>
        <dbReference type="ARBA" id="ARBA00012132"/>
    </source>
</evidence>
<proteinExistence type="inferred from homology"/>
<evidence type="ECO:0000256" key="6">
    <source>
        <dbReference type="ARBA" id="ARBA00022777"/>
    </source>
</evidence>
<dbReference type="Proteomes" id="UP000783686">
    <property type="component" value="Unassembled WGS sequence"/>
</dbReference>
<dbReference type="OrthoDB" id="377083at2759"/>
<evidence type="ECO:0000256" key="1">
    <source>
        <dbReference type="ARBA" id="ARBA00004477"/>
    </source>
</evidence>
<evidence type="ECO:0000256" key="9">
    <source>
        <dbReference type="ARBA" id="ARBA00023136"/>
    </source>
</evidence>
<keyword evidence="4" id="KW-0808">Transferase</keyword>
<feature type="transmembrane region" description="Helical" evidence="10">
    <location>
        <begin position="12"/>
        <end position="28"/>
    </location>
</feature>
<evidence type="ECO:0000313" key="11">
    <source>
        <dbReference type="EMBL" id="CAD5215740.1"/>
    </source>
</evidence>
<dbReference type="AlphaFoldDB" id="A0A811KHJ0"/>
<dbReference type="PANTHER" id="PTHR13205">
    <property type="entry name" value="TRANSMEMBRANE PROTEIN 15-RELATED"/>
    <property type="match status" value="1"/>
</dbReference>
<dbReference type="EMBL" id="CAJFCW020000003">
    <property type="protein sequence ID" value="CAG9104680.1"/>
    <property type="molecule type" value="Genomic_DNA"/>
</dbReference>
<comment type="similarity">
    <text evidence="2">Belongs to the polyprenol kinase family.</text>
</comment>
<name>A0A811KHJ0_9BILA</name>
<evidence type="ECO:0000256" key="2">
    <source>
        <dbReference type="ARBA" id="ARBA00010794"/>
    </source>
</evidence>
<evidence type="ECO:0000256" key="4">
    <source>
        <dbReference type="ARBA" id="ARBA00022679"/>
    </source>
</evidence>
<dbReference type="EC" id="2.7.1.108" evidence="3"/>
<keyword evidence="5 10" id="KW-0812">Transmembrane</keyword>
<feature type="transmembrane region" description="Helical" evidence="10">
    <location>
        <begin position="48"/>
        <end position="73"/>
    </location>
</feature>
<dbReference type="PANTHER" id="PTHR13205:SF15">
    <property type="entry name" value="DOLICHOL KINASE"/>
    <property type="match status" value="1"/>
</dbReference>
<dbReference type="GO" id="GO:0004168">
    <property type="term" value="F:dolichol kinase activity"/>
    <property type="evidence" value="ECO:0007669"/>
    <property type="project" value="UniProtKB-EC"/>
</dbReference>
<feature type="transmembrane region" description="Helical" evidence="10">
    <location>
        <begin position="125"/>
        <end position="151"/>
    </location>
</feature>
<accession>A0A811KHJ0</accession>
<dbReference type="GO" id="GO:0005789">
    <property type="term" value="C:endoplasmic reticulum membrane"/>
    <property type="evidence" value="ECO:0007669"/>
    <property type="project" value="UniProtKB-SubCell"/>
</dbReference>
<keyword evidence="6" id="KW-0418">Kinase</keyword>
<feature type="transmembrane region" description="Helical" evidence="10">
    <location>
        <begin position="214"/>
        <end position="235"/>
    </location>
</feature>
<dbReference type="Proteomes" id="UP000614601">
    <property type="component" value="Unassembled WGS sequence"/>
</dbReference>
<reference evidence="11" key="1">
    <citation type="submission" date="2020-09" db="EMBL/GenBank/DDBJ databases">
        <authorList>
            <person name="Kikuchi T."/>
        </authorList>
    </citation>
    <scope>NUCLEOTIDE SEQUENCE</scope>
    <source>
        <strain evidence="11">SH1</strain>
    </source>
</reference>
<evidence type="ECO:0000313" key="12">
    <source>
        <dbReference type="Proteomes" id="UP000614601"/>
    </source>
</evidence>
<evidence type="ECO:0000256" key="7">
    <source>
        <dbReference type="ARBA" id="ARBA00022824"/>
    </source>
</evidence>
<evidence type="ECO:0000256" key="10">
    <source>
        <dbReference type="SAM" id="Phobius"/>
    </source>
</evidence>
<organism evidence="11 12">
    <name type="scientific">Bursaphelenchus okinawaensis</name>
    <dbReference type="NCBI Taxonomy" id="465554"/>
    <lineage>
        <taxon>Eukaryota</taxon>
        <taxon>Metazoa</taxon>
        <taxon>Ecdysozoa</taxon>
        <taxon>Nematoda</taxon>
        <taxon>Chromadorea</taxon>
        <taxon>Rhabditida</taxon>
        <taxon>Tylenchina</taxon>
        <taxon>Tylenchomorpha</taxon>
        <taxon>Aphelenchoidea</taxon>
        <taxon>Aphelenchoididae</taxon>
        <taxon>Bursaphelenchus</taxon>
    </lineage>
</organism>
<evidence type="ECO:0000256" key="8">
    <source>
        <dbReference type="ARBA" id="ARBA00022989"/>
    </source>
</evidence>
<feature type="transmembrane region" description="Helical" evidence="10">
    <location>
        <begin position="85"/>
        <end position="105"/>
    </location>
</feature>
<dbReference type="GO" id="GO:0043048">
    <property type="term" value="P:dolichyl monophosphate biosynthetic process"/>
    <property type="evidence" value="ECO:0007669"/>
    <property type="project" value="TreeGrafter"/>
</dbReference>
<feature type="transmembrane region" description="Helical" evidence="10">
    <location>
        <begin position="182"/>
        <end position="202"/>
    </location>
</feature>